<dbReference type="PANTHER" id="PTHR36503:SF1">
    <property type="entry name" value="BLR2520 PROTEIN"/>
    <property type="match status" value="1"/>
</dbReference>
<evidence type="ECO:0000313" key="2">
    <source>
        <dbReference type="Proteomes" id="UP000481109"/>
    </source>
</evidence>
<evidence type="ECO:0000313" key="1">
    <source>
        <dbReference type="EMBL" id="NGO81697.1"/>
    </source>
</evidence>
<dbReference type="Gene3D" id="3.10.180.10">
    <property type="entry name" value="2,3-Dihydroxybiphenyl 1,2-Dioxygenase, domain 1"/>
    <property type="match status" value="2"/>
</dbReference>
<dbReference type="EMBL" id="JAAKZW010000383">
    <property type="protein sequence ID" value="NGO81697.1"/>
    <property type="molecule type" value="Genomic_DNA"/>
</dbReference>
<dbReference type="SUPFAM" id="SSF54593">
    <property type="entry name" value="Glyoxalase/Bleomycin resistance protein/Dihydroxybiphenyl dioxygenase"/>
    <property type="match status" value="2"/>
</dbReference>
<gene>
    <name evidence="1" type="ORF">G6045_39520</name>
</gene>
<sequence length="203" mass="21342">MTNIEHLTIEAADPAAAQRFYAEAFGLDKQVRVRASEAPTTGFRGFTVSLVAAQPSIVIGLQNSAIAAGAKELKPAKKSLWGFGGVVQAPDGTVWQLVSSSKKDTGPDSRKIDEIVLLLGVSDMAASKKFYVERGLTVAKSFGGKYTEFDGTGSQVKLSLYPRKGLGKVTGVPTEGSGSHRLAIGSDLGDFTDPDGYGWESAA</sequence>
<dbReference type="InterPro" id="IPR029068">
    <property type="entry name" value="Glyas_Bleomycin-R_OHBP_Dase"/>
</dbReference>
<name>A0A6G4XY12_9ACTN</name>
<accession>A0A6G4XY12</accession>
<dbReference type="RefSeq" id="WP_165337078.1">
    <property type="nucleotide sequence ID" value="NZ_JAAKZW010000383.1"/>
</dbReference>
<dbReference type="PANTHER" id="PTHR36503">
    <property type="entry name" value="BLR2520 PROTEIN"/>
    <property type="match status" value="1"/>
</dbReference>
<reference evidence="1 2" key="1">
    <citation type="submission" date="2020-02" db="EMBL/GenBank/DDBJ databases">
        <title>Whole-genome analyses of novel actinobacteria.</title>
        <authorList>
            <person name="Sahin N."/>
            <person name="Tokatli A."/>
        </authorList>
    </citation>
    <scope>NUCLEOTIDE SEQUENCE [LARGE SCALE GENOMIC DNA]</scope>
    <source>
        <strain evidence="1 2">YC504</strain>
    </source>
</reference>
<keyword evidence="2" id="KW-1185">Reference proteome</keyword>
<dbReference type="AlphaFoldDB" id="A0A6G4XY12"/>
<protein>
    <submittedName>
        <fullName evidence="1">Glyoxalase</fullName>
    </submittedName>
</protein>
<comment type="caution">
    <text evidence="1">The sequence shown here is derived from an EMBL/GenBank/DDBJ whole genome shotgun (WGS) entry which is preliminary data.</text>
</comment>
<organism evidence="1 2">
    <name type="scientific">Streptomyces mesophilus</name>
    <dbReference type="NCBI Taxonomy" id="1775132"/>
    <lineage>
        <taxon>Bacteria</taxon>
        <taxon>Bacillati</taxon>
        <taxon>Actinomycetota</taxon>
        <taxon>Actinomycetes</taxon>
        <taxon>Kitasatosporales</taxon>
        <taxon>Streptomycetaceae</taxon>
        <taxon>Streptomyces</taxon>
    </lineage>
</organism>
<proteinExistence type="predicted"/>
<dbReference type="Proteomes" id="UP000481109">
    <property type="component" value="Unassembled WGS sequence"/>
</dbReference>